<sequence>MRPYRPPYSIATLEAFVSVARLGSFTRAADSLCLTQSAVSKHIRLLEGHLGVPLFSRIGGVALTPAGQQFLEGVEPALDQLAATDARVRQTDAQLTRIRILAPPAVLQYWLIPLLPRFGRDHPDIDMQVSTRLLSARVADQDVDAEIRFGSGSWQGVSADYLFGREMAVIASPEHLDANPIREPADLARWPLLGHVLYPTAWAEWHATLAPSLPAPSPRQSYDHYAVMIEAVRAGLGIGIIPRLLVRQHLADGLLVAPFNEVMIGSCGYFLVLDETRLPPSCLNTVRGWFVARASEMARAWLADAKPPVRYRSIDSSAAAASST</sequence>
<keyword evidence="7" id="KW-1185">Reference proteome</keyword>
<dbReference type="InterPro" id="IPR036390">
    <property type="entry name" value="WH_DNA-bd_sf"/>
</dbReference>
<dbReference type="Proteomes" id="UP000318141">
    <property type="component" value="Unassembled WGS sequence"/>
</dbReference>
<dbReference type="EMBL" id="VLJN01000023">
    <property type="protein sequence ID" value="TWG83874.1"/>
    <property type="molecule type" value="Genomic_DNA"/>
</dbReference>
<feature type="domain" description="HTH lysR-type" evidence="5">
    <location>
        <begin position="13"/>
        <end position="64"/>
    </location>
</feature>
<comment type="similarity">
    <text evidence="1">Belongs to the LysR transcriptional regulatory family.</text>
</comment>
<comment type="caution">
    <text evidence="6">The sequence shown here is derived from an EMBL/GenBank/DDBJ whole genome shotgun (WGS) entry which is preliminary data.</text>
</comment>
<evidence type="ECO:0000259" key="5">
    <source>
        <dbReference type="PROSITE" id="PS50931"/>
    </source>
</evidence>
<gene>
    <name evidence="6" type="ORF">L602_000300000890</name>
</gene>
<evidence type="ECO:0000313" key="6">
    <source>
        <dbReference type="EMBL" id="TWG83874.1"/>
    </source>
</evidence>
<evidence type="ECO:0000256" key="1">
    <source>
        <dbReference type="ARBA" id="ARBA00009437"/>
    </source>
</evidence>
<dbReference type="GO" id="GO:0003700">
    <property type="term" value="F:DNA-binding transcription factor activity"/>
    <property type="evidence" value="ECO:0007669"/>
    <property type="project" value="InterPro"/>
</dbReference>
<keyword evidence="3 6" id="KW-0238">DNA-binding</keyword>
<keyword evidence="4" id="KW-0804">Transcription</keyword>
<dbReference type="PROSITE" id="PS50931">
    <property type="entry name" value="HTH_LYSR"/>
    <property type="match status" value="1"/>
</dbReference>
<dbReference type="InterPro" id="IPR058163">
    <property type="entry name" value="LysR-type_TF_proteobact-type"/>
</dbReference>
<dbReference type="SUPFAM" id="SSF46785">
    <property type="entry name" value="Winged helix' DNA-binding domain"/>
    <property type="match status" value="1"/>
</dbReference>
<dbReference type="FunFam" id="1.10.10.10:FF:000001">
    <property type="entry name" value="LysR family transcriptional regulator"/>
    <property type="match status" value="1"/>
</dbReference>
<dbReference type="GO" id="GO:0043565">
    <property type="term" value="F:sequence-specific DNA binding"/>
    <property type="evidence" value="ECO:0007669"/>
    <property type="project" value="TreeGrafter"/>
</dbReference>
<dbReference type="PANTHER" id="PTHR30537:SF74">
    <property type="entry name" value="HTH-TYPE TRANSCRIPTIONAL REGULATOR TRPI"/>
    <property type="match status" value="1"/>
</dbReference>
<dbReference type="PANTHER" id="PTHR30537">
    <property type="entry name" value="HTH-TYPE TRANSCRIPTIONAL REGULATOR"/>
    <property type="match status" value="1"/>
</dbReference>
<dbReference type="PRINTS" id="PR00039">
    <property type="entry name" value="HTHLYSR"/>
</dbReference>
<evidence type="ECO:0000256" key="3">
    <source>
        <dbReference type="ARBA" id="ARBA00023125"/>
    </source>
</evidence>
<keyword evidence="2" id="KW-0805">Transcription regulation</keyword>
<dbReference type="GO" id="GO:0006351">
    <property type="term" value="P:DNA-templated transcription"/>
    <property type="evidence" value="ECO:0007669"/>
    <property type="project" value="TreeGrafter"/>
</dbReference>
<dbReference type="Gene3D" id="1.10.10.10">
    <property type="entry name" value="Winged helix-like DNA-binding domain superfamily/Winged helix DNA-binding domain"/>
    <property type="match status" value="1"/>
</dbReference>
<protein>
    <submittedName>
        <fullName evidence="6">DNA-binding transcriptional LysR family regulator</fullName>
    </submittedName>
</protein>
<organism evidence="6 7">
    <name type="scientific">Cupriavidus gilardii J11</name>
    <dbReference type="NCBI Taxonomy" id="936133"/>
    <lineage>
        <taxon>Bacteria</taxon>
        <taxon>Pseudomonadati</taxon>
        <taxon>Pseudomonadota</taxon>
        <taxon>Betaproteobacteria</taxon>
        <taxon>Burkholderiales</taxon>
        <taxon>Burkholderiaceae</taxon>
        <taxon>Cupriavidus</taxon>
    </lineage>
</organism>
<reference evidence="6 7" key="1">
    <citation type="submission" date="2019-07" db="EMBL/GenBank/DDBJ databases">
        <title>Genome sequencing of lignin-degrading bacterial isolates.</title>
        <authorList>
            <person name="Gladden J."/>
        </authorList>
    </citation>
    <scope>NUCLEOTIDE SEQUENCE [LARGE SCALE GENOMIC DNA]</scope>
    <source>
        <strain evidence="6 7">J11</strain>
    </source>
</reference>
<dbReference type="SUPFAM" id="SSF53850">
    <property type="entry name" value="Periplasmic binding protein-like II"/>
    <property type="match status" value="1"/>
</dbReference>
<dbReference type="Pfam" id="PF00126">
    <property type="entry name" value="HTH_1"/>
    <property type="match status" value="1"/>
</dbReference>
<dbReference type="OrthoDB" id="9789529at2"/>
<accession>A0A562BFD0</accession>
<dbReference type="Gene3D" id="3.40.190.10">
    <property type="entry name" value="Periplasmic binding protein-like II"/>
    <property type="match status" value="2"/>
</dbReference>
<evidence type="ECO:0000313" key="7">
    <source>
        <dbReference type="Proteomes" id="UP000318141"/>
    </source>
</evidence>
<name>A0A562BFD0_9BURK</name>
<evidence type="ECO:0000256" key="4">
    <source>
        <dbReference type="ARBA" id="ARBA00023163"/>
    </source>
</evidence>
<dbReference type="AlphaFoldDB" id="A0A562BFD0"/>
<dbReference type="InterPro" id="IPR000847">
    <property type="entry name" value="LysR_HTH_N"/>
</dbReference>
<dbReference type="Pfam" id="PF03466">
    <property type="entry name" value="LysR_substrate"/>
    <property type="match status" value="1"/>
</dbReference>
<dbReference type="InterPro" id="IPR005119">
    <property type="entry name" value="LysR_subst-bd"/>
</dbReference>
<evidence type="ECO:0000256" key="2">
    <source>
        <dbReference type="ARBA" id="ARBA00023015"/>
    </source>
</evidence>
<proteinExistence type="inferred from homology"/>
<dbReference type="CDD" id="cd08432">
    <property type="entry name" value="PBP2_GcdR_TrpI_HvrB_AmpR_like"/>
    <property type="match status" value="1"/>
</dbReference>
<dbReference type="InterPro" id="IPR036388">
    <property type="entry name" value="WH-like_DNA-bd_sf"/>
</dbReference>